<evidence type="ECO:0000313" key="2">
    <source>
        <dbReference type="EMBL" id="GAT26189.1"/>
    </source>
</evidence>
<comment type="caution">
    <text evidence="2">The sequence shown here is derived from an EMBL/GenBank/DDBJ whole genome shotgun (WGS) entry which is preliminary data.</text>
</comment>
<reference evidence="3" key="2">
    <citation type="submission" date="2016-02" db="EMBL/GenBank/DDBJ databases">
        <title>Genome sequencing of Aspergillus luchuensis NBRC 4314.</title>
        <authorList>
            <person name="Yamada O."/>
        </authorList>
    </citation>
    <scope>NUCLEOTIDE SEQUENCE [LARGE SCALE GENOMIC DNA]</scope>
    <source>
        <strain evidence="3">RIB 2604</strain>
    </source>
</reference>
<protein>
    <submittedName>
        <fullName evidence="2">Vacuolar transporter chaperone 1</fullName>
    </submittedName>
</protein>
<reference evidence="2 3" key="1">
    <citation type="journal article" date="2016" name="DNA Res.">
        <title>Genome sequence of Aspergillus luchuensis NBRC 4314.</title>
        <authorList>
            <person name="Yamada O."/>
            <person name="Machida M."/>
            <person name="Hosoyama A."/>
            <person name="Goto M."/>
            <person name="Takahashi T."/>
            <person name="Futagami T."/>
            <person name="Yamagata Y."/>
            <person name="Takeuchi M."/>
            <person name="Kobayashi T."/>
            <person name="Koike H."/>
            <person name="Abe K."/>
            <person name="Asai K."/>
            <person name="Arita M."/>
            <person name="Fujita N."/>
            <person name="Fukuda K."/>
            <person name="Higa K."/>
            <person name="Horikawa H."/>
            <person name="Ishikawa T."/>
            <person name="Jinno K."/>
            <person name="Kato Y."/>
            <person name="Kirimura K."/>
            <person name="Mizutani O."/>
            <person name="Nakasone K."/>
            <person name="Sano M."/>
            <person name="Shiraishi Y."/>
            <person name="Tsukahara M."/>
            <person name="Gomi K."/>
        </authorList>
    </citation>
    <scope>NUCLEOTIDE SEQUENCE [LARGE SCALE GENOMIC DNA]</scope>
    <source>
        <strain evidence="2 3">RIB 2604</strain>
    </source>
</reference>
<evidence type="ECO:0000313" key="3">
    <source>
        <dbReference type="Proteomes" id="UP000075230"/>
    </source>
</evidence>
<proteinExistence type="predicted"/>
<accession>A0A146FL83</accession>
<organism evidence="2 3">
    <name type="scientific">Aspergillus kawachii</name>
    <name type="common">White koji mold</name>
    <name type="synonym">Aspergillus awamori var. kawachi</name>
    <dbReference type="NCBI Taxonomy" id="1069201"/>
    <lineage>
        <taxon>Eukaryota</taxon>
        <taxon>Fungi</taxon>
        <taxon>Dikarya</taxon>
        <taxon>Ascomycota</taxon>
        <taxon>Pezizomycotina</taxon>
        <taxon>Eurotiomycetes</taxon>
        <taxon>Eurotiomycetidae</taxon>
        <taxon>Eurotiales</taxon>
        <taxon>Aspergillaceae</taxon>
        <taxon>Aspergillus</taxon>
        <taxon>Aspergillus subgen. Circumdati</taxon>
    </lineage>
</organism>
<name>A0A146FL83_ASPKA</name>
<gene>
    <name evidence="2" type="ORF">RIB2604_02007690</name>
</gene>
<dbReference type="EMBL" id="BCWF01000020">
    <property type="protein sequence ID" value="GAT26189.1"/>
    <property type="molecule type" value="Genomic_DNA"/>
</dbReference>
<dbReference type="AlphaFoldDB" id="A0A146FL83"/>
<feature type="region of interest" description="Disordered" evidence="1">
    <location>
        <begin position="30"/>
        <end position="50"/>
    </location>
</feature>
<sequence length="50" mass="5749">MFDSGLNLQSDKTSAVRFVPSTNAKEELEEFCETEHWSTQSITKRQESPE</sequence>
<dbReference type="Proteomes" id="UP000075230">
    <property type="component" value="Unassembled WGS sequence"/>
</dbReference>
<evidence type="ECO:0000256" key="1">
    <source>
        <dbReference type="SAM" id="MobiDB-lite"/>
    </source>
</evidence>